<feature type="domain" description="AMP-dependent synthetase/ligase" evidence="6">
    <location>
        <begin position="95"/>
        <end position="482"/>
    </location>
</feature>
<accession>B6K121</accession>
<organism evidence="9 11">
    <name type="scientific">Schizosaccharomyces japonicus (strain yFS275 / FY16936)</name>
    <name type="common">Fission yeast</name>
    <dbReference type="NCBI Taxonomy" id="402676"/>
    <lineage>
        <taxon>Eukaryota</taxon>
        <taxon>Fungi</taxon>
        <taxon>Dikarya</taxon>
        <taxon>Ascomycota</taxon>
        <taxon>Taphrinomycotina</taxon>
        <taxon>Schizosaccharomycetes</taxon>
        <taxon>Schizosaccharomycetales</taxon>
        <taxon>Schizosaccharomycetaceae</taxon>
        <taxon>Schizosaccharomyces</taxon>
    </lineage>
</organism>
<feature type="domain" description="Acetyl-coenzyme A synthetase N-terminal" evidence="8">
    <location>
        <begin position="37"/>
        <end position="93"/>
    </location>
</feature>
<dbReference type="STRING" id="402676.B6K121"/>
<dbReference type="PROSITE" id="PS00455">
    <property type="entry name" value="AMP_BINDING"/>
    <property type="match status" value="1"/>
</dbReference>
<dbReference type="AlphaFoldDB" id="B6K121"/>
<evidence type="ECO:0000313" key="9">
    <source>
        <dbReference type="EMBL" id="EEB07642.1"/>
    </source>
</evidence>
<dbReference type="GeneID" id="7051118"/>
<sequence>MTKVTTTAVEQMIIQPPSRFYEDSSLPKPNISSLDEYKAMYEQSIKNPNKFWGDMAREVIDWDRDFSTVLQGSLQAADFAWFADGMLSPCYNVLDRHAIARPDATAIIYEADEPNQGRHITYRQLLADVCQCAGALASLGVGKGDRVAIYMPMIPAVVVAMLATIRLGAVHTVVFAGFSAESLADRVNDAGCKVVITSDVSYRGSKVIPLKNIVDKAVPNCPSVTNVLVFQRSAAPTASMVDGRDIWWQDIVPKFPRYIPNVSVSAEHPLFLLYTSGSTGKPKGVVHTTAGYLLGAHATCKYVFDLHPTDRMGCAGDVGWITGHTYIVYGPLMMGAATLVFESTPAYPDFTRYWSTVERHKLTQWYVAPTAIRLLQRAGESFVKHDTSSLRVLGSVGEPIAPENFMWYHDVVGKKSCAVADTYWQTETGSHIVAPISTVTPTKPGSATLPFFGIDLAIVDPLTGKELEGNDVEGVLAVKQPWPSAARTVWRGHDRYIDTYLKPYPGFYFTGDGAARDSDGYIWIRGRVDDVVNISGHRLSTSEIEAALMTHAAVAEAAVVGVPDELTGQAVNAFILLKDGFEVNAELEKELILTVRTQIGPFASPKKLIFSDLPKTRSGKIMRRILRKVLAGEEDQLGDVSTLADPKVVHDIIHAVHRAHGRA</sequence>
<evidence type="ECO:0000259" key="8">
    <source>
        <dbReference type="Pfam" id="PF16177"/>
    </source>
</evidence>
<dbReference type="InterPro" id="IPR042099">
    <property type="entry name" value="ANL_N_sf"/>
</dbReference>
<evidence type="ECO:0000256" key="1">
    <source>
        <dbReference type="ARBA" id="ARBA00006432"/>
    </source>
</evidence>
<dbReference type="GO" id="GO:0003987">
    <property type="term" value="F:acetate-CoA ligase activity"/>
    <property type="evidence" value="ECO:0000318"/>
    <property type="project" value="GO_Central"/>
</dbReference>
<evidence type="ECO:0000256" key="4">
    <source>
        <dbReference type="ARBA" id="ARBA00022840"/>
    </source>
</evidence>
<dbReference type="HOGENOM" id="CLU_000022_3_6_1"/>
<dbReference type="GO" id="GO:0019427">
    <property type="term" value="P:acetyl-CoA biosynthetic process from acetate"/>
    <property type="evidence" value="ECO:0007669"/>
    <property type="project" value="InterPro"/>
</dbReference>
<keyword evidence="3 5" id="KW-0547">Nucleotide-binding</keyword>
<dbReference type="InterPro" id="IPR045851">
    <property type="entry name" value="AMP-bd_C_sf"/>
</dbReference>
<dbReference type="FunFam" id="3.40.50.12780:FF:000001">
    <property type="entry name" value="Acetyl-coenzyme A synthetase"/>
    <property type="match status" value="1"/>
</dbReference>
<dbReference type="InterPro" id="IPR011904">
    <property type="entry name" value="Ac_CoA_lig"/>
</dbReference>
<dbReference type="VEuPathDB" id="FungiDB:SJAG_02741"/>
<name>B6K121_SCHJY</name>
<dbReference type="InterPro" id="IPR032387">
    <property type="entry name" value="ACAS_N"/>
</dbReference>
<dbReference type="Pfam" id="PF16177">
    <property type="entry name" value="ACAS_N"/>
    <property type="match status" value="1"/>
</dbReference>
<dbReference type="Pfam" id="PF13193">
    <property type="entry name" value="AMP-binding_C"/>
    <property type="match status" value="1"/>
</dbReference>
<proteinExistence type="inferred from homology"/>
<evidence type="ECO:0000313" key="10">
    <source>
        <dbReference type="JaponicusDB" id="SJAG_02741"/>
    </source>
</evidence>
<dbReference type="PANTHER" id="PTHR24095">
    <property type="entry name" value="ACETYL-COENZYME A SYNTHETASE"/>
    <property type="match status" value="1"/>
</dbReference>
<evidence type="ECO:0000259" key="6">
    <source>
        <dbReference type="Pfam" id="PF00501"/>
    </source>
</evidence>
<gene>
    <name evidence="10" type="primary">acs1</name>
    <name evidence="9" type="ORF">SJAG_02741</name>
</gene>
<dbReference type="GO" id="GO:0005524">
    <property type="term" value="F:ATP binding"/>
    <property type="evidence" value="ECO:0007669"/>
    <property type="project" value="UniProtKB-UniRule"/>
</dbReference>
<evidence type="ECO:0000256" key="5">
    <source>
        <dbReference type="RuleBase" id="RU361147"/>
    </source>
</evidence>
<dbReference type="NCBIfam" id="TIGR02188">
    <property type="entry name" value="Ac_CoA_lig_AcsA"/>
    <property type="match status" value="1"/>
</dbReference>
<reference evidence="9 11" key="1">
    <citation type="journal article" date="2011" name="Science">
        <title>Comparative functional genomics of the fission yeasts.</title>
        <authorList>
            <person name="Rhind N."/>
            <person name="Chen Z."/>
            <person name="Yassour M."/>
            <person name="Thompson D.A."/>
            <person name="Haas B.J."/>
            <person name="Habib N."/>
            <person name="Wapinski I."/>
            <person name="Roy S."/>
            <person name="Lin M.F."/>
            <person name="Heiman D.I."/>
            <person name="Young S.K."/>
            <person name="Furuya K."/>
            <person name="Guo Y."/>
            <person name="Pidoux A."/>
            <person name="Chen H.M."/>
            <person name="Robbertse B."/>
            <person name="Goldberg J.M."/>
            <person name="Aoki K."/>
            <person name="Bayne E.H."/>
            <person name="Berlin A.M."/>
            <person name="Desjardins C.A."/>
            <person name="Dobbs E."/>
            <person name="Dukaj L."/>
            <person name="Fan L."/>
            <person name="FitzGerald M.G."/>
            <person name="French C."/>
            <person name="Gujja S."/>
            <person name="Hansen K."/>
            <person name="Keifenheim D."/>
            <person name="Levin J.Z."/>
            <person name="Mosher R.A."/>
            <person name="Mueller C.A."/>
            <person name="Pfiffner J."/>
            <person name="Priest M."/>
            <person name="Russ C."/>
            <person name="Smialowska A."/>
            <person name="Swoboda P."/>
            <person name="Sykes S.M."/>
            <person name="Vaughn M."/>
            <person name="Vengrova S."/>
            <person name="Yoder R."/>
            <person name="Zeng Q."/>
            <person name="Allshire R."/>
            <person name="Baulcombe D."/>
            <person name="Birren B.W."/>
            <person name="Brown W."/>
            <person name="Ekwall K."/>
            <person name="Kellis M."/>
            <person name="Leatherwood J."/>
            <person name="Levin H."/>
            <person name="Margalit H."/>
            <person name="Martienssen R."/>
            <person name="Nieduszynski C.A."/>
            <person name="Spatafora J.W."/>
            <person name="Friedman N."/>
            <person name="Dalgaard J.Z."/>
            <person name="Baumann P."/>
            <person name="Niki H."/>
            <person name="Regev A."/>
            <person name="Nusbaum C."/>
        </authorList>
    </citation>
    <scope>NUCLEOTIDE SEQUENCE [LARGE SCALE GENOMIC DNA]</scope>
    <source>
        <strain evidence="11">yFS275 / FY16936</strain>
    </source>
</reference>
<dbReference type="FunFam" id="3.30.300.30:FF:000004">
    <property type="entry name" value="Acetyl-coenzyme A synthetase"/>
    <property type="match status" value="1"/>
</dbReference>
<evidence type="ECO:0000313" key="11">
    <source>
        <dbReference type="Proteomes" id="UP000001744"/>
    </source>
</evidence>
<evidence type="ECO:0000256" key="2">
    <source>
        <dbReference type="ARBA" id="ARBA00022598"/>
    </source>
</evidence>
<dbReference type="PANTHER" id="PTHR24095:SF14">
    <property type="entry name" value="ACETYL-COENZYME A SYNTHETASE 1"/>
    <property type="match status" value="1"/>
</dbReference>
<dbReference type="eggNOG" id="KOG1175">
    <property type="taxonomic scope" value="Eukaryota"/>
</dbReference>
<dbReference type="JaponicusDB" id="SJAG_02741">
    <property type="gene designation" value="acs1"/>
</dbReference>
<dbReference type="GO" id="GO:0005829">
    <property type="term" value="C:cytosol"/>
    <property type="evidence" value="ECO:0000318"/>
    <property type="project" value="GO_Central"/>
</dbReference>
<dbReference type="NCBIfam" id="NF001208">
    <property type="entry name" value="PRK00174.1"/>
    <property type="match status" value="1"/>
</dbReference>
<evidence type="ECO:0000256" key="3">
    <source>
        <dbReference type="ARBA" id="ARBA00022741"/>
    </source>
</evidence>
<keyword evidence="11" id="KW-1185">Reference proteome</keyword>
<dbReference type="Proteomes" id="UP000001744">
    <property type="component" value="Unassembled WGS sequence"/>
</dbReference>
<keyword evidence="4 5" id="KW-0067">ATP-binding</keyword>
<dbReference type="Gene3D" id="3.30.300.30">
    <property type="match status" value="1"/>
</dbReference>
<dbReference type="CDD" id="cd05966">
    <property type="entry name" value="ACS"/>
    <property type="match status" value="1"/>
</dbReference>
<keyword evidence="2 5" id="KW-0436">Ligase</keyword>
<feature type="domain" description="AMP-binding enzyme C-terminal" evidence="7">
    <location>
        <begin position="543"/>
        <end position="620"/>
    </location>
</feature>
<dbReference type="EMBL" id="KE651166">
    <property type="protein sequence ID" value="EEB07642.1"/>
    <property type="molecule type" value="Genomic_DNA"/>
</dbReference>
<dbReference type="GO" id="GO:0016208">
    <property type="term" value="F:AMP binding"/>
    <property type="evidence" value="ECO:0007669"/>
    <property type="project" value="InterPro"/>
</dbReference>
<comment type="similarity">
    <text evidence="1 5">Belongs to the ATP-dependent AMP-binding enzyme family.</text>
</comment>
<dbReference type="Gene3D" id="3.40.50.12780">
    <property type="entry name" value="N-terminal domain of ligase-like"/>
    <property type="match status" value="1"/>
</dbReference>
<dbReference type="OMA" id="TVHTKKI"/>
<dbReference type="InterPro" id="IPR000873">
    <property type="entry name" value="AMP-dep_synth/lig_dom"/>
</dbReference>
<dbReference type="EC" id="6.2.1.1" evidence="5"/>
<dbReference type="InterPro" id="IPR020845">
    <property type="entry name" value="AMP-binding_CS"/>
</dbReference>
<dbReference type="OrthoDB" id="1706066at2759"/>
<evidence type="ECO:0000259" key="7">
    <source>
        <dbReference type="Pfam" id="PF13193"/>
    </source>
</evidence>
<dbReference type="SUPFAM" id="SSF56801">
    <property type="entry name" value="Acetyl-CoA synthetase-like"/>
    <property type="match status" value="1"/>
</dbReference>
<dbReference type="RefSeq" id="XP_002173935.1">
    <property type="nucleotide sequence ID" value="XM_002173899.2"/>
</dbReference>
<dbReference type="InterPro" id="IPR025110">
    <property type="entry name" value="AMP-bd_C"/>
</dbReference>
<protein>
    <recommendedName>
        <fullName evidence="5">Acetyl-coenzyme A synthetase</fullName>
        <ecNumber evidence="5">6.2.1.1</ecNumber>
    </recommendedName>
</protein>
<comment type="catalytic activity">
    <reaction evidence="5">
        <text>acetate + ATP + CoA = acetyl-CoA + AMP + diphosphate</text>
        <dbReference type="Rhea" id="RHEA:23176"/>
        <dbReference type="ChEBI" id="CHEBI:30089"/>
        <dbReference type="ChEBI" id="CHEBI:30616"/>
        <dbReference type="ChEBI" id="CHEBI:33019"/>
        <dbReference type="ChEBI" id="CHEBI:57287"/>
        <dbReference type="ChEBI" id="CHEBI:57288"/>
        <dbReference type="ChEBI" id="CHEBI:456215"/>
        <dbReference type="EC" id="6.2.1.1"/>
    </reaction>
</comment>
<dbReference type="GO" id="GO:0005634">
    <property type="term" value="C:nucleus"/>
    <property type="evidence" value="ECO:0007669"/>
    <property type="project" value="EnsemblFungi"/>
</dbReference>
<dbReference type="Pfam" id="PF00501">
    <property type="entry name" value="AMP-binding"/>
    <property type="match status" value="1"/>
</dbReference>
<dbReference type="GO" id="GO:0006085">
    <property type="term" value="P:acetyl-CoA biosynthetic process"/>
    <property type="evidence" value="ECO:0000318"/>
    <property type="project" value="GO_Central"/>
</dbReference>